<accession>A0AAD3XZU3</accession>
<sequence length="414" mass="47437">MLLPADQAATLLVIGFALSRYSCKVTTGGGGLGGRWRQVVAATMSSQAVIARCRRWVDGVIPDAPWLCYASGAGKDVYEFVKAAGKFKETKRTEGISTPDIIMTKRTEGISDYNQYVMRNLDRGYTRKELILSYVKEKRLRVNMRLKKLHEKVKEQQEKKMVWIATFWVKKMGRKEELRGGLTRIQFFTCQKKAYLESCTCHFVIPFTNKVVSSRSAVMMNRRYGDSAASTSNEIDGSKQPQPHLCGGLGGCLAVMVTLDRALSNGEVSSNFLSMIQSVAKSAGVHRNEWVENADRWVAGFLEMFEEGCHKMGTAIRDQIQERLLRQQSRNFLSNGKINNNNVEEYYKGYYNEEEEYYDDEDYERSEASSQYRCFLNFLHMHNSISCKNFVTFSRKLYFSIRYMTLILNCMAKF</sequence>
<evidence type="ECO:0000313" key="1">
    <source>
        <dbReference type="EMBL" id="GMH23952.1"/>
    </source>
</evidence>
<dbReference type="AlphaFoldDB" id="A0AAD3XZU3"/>
<comment type="caution">
    <text evidence="1">The sequence shown here is derived from an EMBL/GenBank/DDBJ whole genome shotgun (WGS) entry which is preliminary data.</text>
</comment>
<organism evidence="1 2">
    <name type="scientific">Nepenthes gracilis</name>
    <name type="common">Slender pitcher plant</name>
    <dbReference type="NCBI Taxonomy" id="150966"/>
    <lineage>
        <taxon>Eukaryota</taxon>
        <taxon>Viridiplantae</taxon>
        <taxon>Streptophyta</taxon>
        <taxon>Embryophyta</taxon>
        <taxon>Tracheophyta</taxon>
        <taxon>Spermatophyta</taxon>
        <taxon>Magnoliopsida</taxon>
        <taxon>eudicotyledons</taxon>
        <taxon>Gunneridae</taxon>
        <taxon>Pentapetalae</taxon>
        <taxon>Caryophyllales</taxon>
        <taxon>Nepenthaceae</taxon>
        <taxon>Nepenthes</taxon>
    </lineage>
</organism>
<dbReference type="EMBL" id="BSYO01000027">
    <property type="protein sequence ID" value="GMH23952.1"/>
    <property type="molecule type" value="Genomic_DNA"/>
</dbReference>
<name>A0AAD3XZU3_NEPGR</name>
<dbReference type="PANTHER" id="PTHR10739:SF56">
    <property type="entry name" value="CHOLINE-PHOSPHATE CYTIDYLYLTRANSFERASE 1"/>
    <property type="match status" value="1"/>
</dbReference>
<reference evidence="1" key="1">
    <citation type="submission" date="2023-05" db="EMBL/GenBank/DDBJ databases">
        <title>Nepenthes gracilis genome sequencing.</title>
        <authorList>
            <person name="Fukushima K."/>
        </authorList>
    </citation>
    <scope>NUCLEOTIDE SEQUENCE</scope>
    <source>
        <strain evidence="1">SING2019-196</strain>
    </source>
</reference>
<dbReference type="InterPro" id="IPR045049">
    <property type="entry name" value="Pcy1-like"/>
</dbReference>
<dbReference type="InterPro" id="IPR014729">
    <property type="entry name" value="Rossmann-like_a/b/a_fold"/>
</dbReference>
<dbReference type="Proteomes" id="UP001279734">
    <property type="component" value="Unassembled WGS sequence"/>
</dbReference>
<keyword evidence="2" id="KW-1185">Reference proteome</keyword>
<dbReference type="Gene3D" id="3.40.50.620">
    <property type="entry name" value="HUPs"/>
    <property type="match status" value="1"/>
</dbReference>
<dbReference type="GO" id="GO:0031210">
    <property type="term" value="F:phosphatidylcholine binding"/>
    <property type="evidence" value="ECO:0007669"/>
    <property type="project" value="TreeGrafter"/>
</dbReference>
<protein>
    <submittedName>
        <fullName evidence="1">Uncharacterized protein</fullName>
    </submittedName>
</protein>
<evidence type="ECO:0000313" key="2">
    <source>
        <dbReference type="Proteomes" id="UP001279734"/>
    </source>
</evidence>
<dbReference type="PANTHER" id="PTHR10739">
    <property type="entry name" value="CYTIDYLYLTRANSFERASE"/>
    <property type="match status" value="1"/>
</dbReference>
<gene>
    <name evidence="1" type="ORF">Nepgr_025795</name>
</gene>
<dbReference type="GO" id="GO:0004105">
    <property type="term" value="F:choline-phosphate cytidylyltransferase activity"/>
    <property type="evidence" value="ECO:0007669"/>
    <property type="project" value="InterPro"/>
</dbReference>
<proteinExistence type="predicted"/>